<evidence type="ECO:0000313" key="4">
    <source>
        <dbReference type="Proteomes" id="UP001597115"/>
    </source>
</evidence>
<feature type="domain" description="Ice-binding protein C-terminal" evidence="2">
    <location>
        <begin position="200"/>
        <end position="224"/>
    </location>
</feature>
<reference evidence="4" key="1">
    <citation type="journal article" date="2019" name="Int. J. Syst. Evol. Microbiol.">
        <title>The Global Catalogue of Microorganisms (GCM) 10K type strain sequencing project: providing services to taxonomists for standard genome sequencing and annotation.</title>
        <authorList>
            <consortium name="The Broad Institute Genomics Platform"/>
            <consortium name="The Broad Institute Genome Sequencing Center for Infectious Disease"/>
            <person name="Wu L."/>
            <person name="Ma J."/>
        </authorList>
    </citation>
    <scope>NUCLEOTIDE SEQUENCE [LARGE SCALE GENOMIC DNA]</scope>
    <source>
        <strain evidence="4">CGMCC 1.16275</strain>
    </source>
</reference>
<dbReference type="RefSeq" id="WP_380890210.1">
    <property type="nucleotide sequence ID" value="NZ_JBHUDY010000002.1"/>
</dbReference>
<gene>
    <name evidence="3" type="ORF">ACFSCW_13315</name>
</gene>
<name>A0ABW4I5M0_9SPHN</name>
<dbReference type="Proteomes" id="UP001597115">
    <property type="component" value="Unassembled WGS sequence"/>
</dbReference>
<dbReference type="InterPro" id="IPR013424">
    <property type="entry name" value="Ice-binding_C"/>
</dbReference>
<feature type="chain" id="PRO_5045300386" evidence="1">
    <location>
        <begin position="21"/>
        <end position="230"/>
    </location>
</feature>
<keyword evidence="1" id="KW-0732">Signal</keyword>
<keyword evidence="4" id="KW-1185">Reference proteome</keyword>
<organism evidence="3 4">
    <name type="scientific">Sphingomonas tabacisoli</name>
    <dbReference type="NCBI Taxonomy" id="2249466"/>
    <lineage>
        <taxon>Bacteria</taxon>
        <taxon>Pseudomonadati</taxon>
        <taxon>Pseudomonadota</taxon>
        <taxon>Alphaproteobacteria</taxon>
        <taxon>Sphingomonadales</taxon>
        <taxon>Sphingomonadaceae</taxon>
        <taxon>Sphingomonas</taxon>
    </lineage>
</organism>
<dbReference type="Pfam" id="PF07589">
    <property type="entry name" value="PEP-CTERM"/>
    <property type="match status" value="1"/>
</dbReference>
<dbReference type="EMBL" id="JBHUDY010000002">
    <property type="protein sequence ID" value="MFD1612781.1"/>
    <property type="molecule type" value="Genomic_DNA"/>
</dbReference>
<accession>A0ABW4I5M0</accession>
<protein>
    <submittedName>
        <fullName evidence="3">PEPxxWA-CTERM sorting domain-containing protein</fullName>
    </submittedName>
</protein>
<evidence type="ECO:0000259" key="2">
    <source>
        <dbReference type="Pfam" id="PF07589"/>
    </source>
</evidence>
<dbReference type="NCBIfam" id="TIGR02595">
    <property type="entry name" value="PEP_CTERM"/>
    <property type="match status" value="1"/>
</dbReference>
<proteinExistence type="predicted"/>
<evidence type="ECO:0000256" key="1">
    <source>
        <dbReference type="SAM" id="SignalP"/>
    </source>
</evidence>
<evidence type="ECO:0000313" key="3">
    <source>
        <dbReference type="EMBL" id="MFD1612781.1"/>
    </source>
</evidence>
<feature type="signal peptide" evidence="1">
    <location>
        <begin position="1"/>
        <end position="20"/>
    </location>
</feature>
<sequence length="230" mass="23037">MTRAFLAASAVLALTAPAAANTVITFETQADGVTPFPAMSNSPGAAVPAGSQLSNQFLATNGVTFSSGAGYVAVVDHVPGCGATCTPTPPNIIGGTAANGTLSYSTPITAAFFSTANTSLKATTGFVRVLGDKFPDGSIATLEAYGVGGNLLGSVSVNEGNVFGQGADLSLSLAGIQSVRFYSNGATIGFDNFEFGELSAVPEPASWALMIAGFAMTGLGVRRRARPAIA</sequence>
<dbReference type="NCBIfam" id="NF035944">
    <property type="entry name" value="PEPxxWA-CTERM"/>
    <property type="match status" value="1"/>
</dbReference>
<comment type="caution">
    <text evidence="3">The sequence shown here is derived from an EMBL/GenBank/DDBJ whole genome shotgun (WGS) entry which is preliminary data.</text>
</comment>